<evidence type="ECO:0000256" key="2">
    <source>
        <dbReference type="SAM" id="SignalP"/>
    </source>
</evidence>
<keyword evidence="2" id="KW-0732">Signal</keyword>
<feature type="region of interest" description="Disordered" evidence="1">
    <location>
        <begin position="25"/>
        <end position="73"/>
    </location>
</feature>
<comment type="caution">
    <text evidence="3">The sequence shown here is derived from an EMBL/GenBank/DDBJ whole genome shotgun (WGS) entry which is preliminary data.</text>
</comment>
<evidence type="ECO:0008006" key="5">
    <source>
        <dbReference type="Google" id="ProtNLM"/>
    </source>
</evidence>
<protein>
    <recommendedName>
        <fullName evidence="5">Lipase modulator</fullName>
    </recommendedName>
</protein>
<reference evidence="3 4" key="2">
    <citation type="submission" date="2016-12" db="EMBL/GenBank/DDBJ databases">
        <title>Draft Genome Sequence of Cystobacter ferrugineus Strain Cbfe23.</title>
        <authorList>
            <person name="Akbar S."/>
            <person name="Dowd S.E."/>
            <person name="Stevens D.C."/>
        </authorList>
    </citation>
    <scope>NUCLEOTIDE SEQUENCE [LARGE SCALE GENOMIC DNA]</scope>
    <source>
        <strain evidence="3 4">Cbfe23</strain>
    </source>
</reference>
<dbReference type="OrthoDB" id="5381577at2"/>
<proteinExistence type="predicted"/>
<dbReference type="Proteomes" id="UP000182229">
    <property type="component" value="Unassembled WGS sequence"/>
</dbReference>
<evidence type="ECO:0000313" key="3">
    <source>
        <dbReference type="EMBL" id="OJH36449.1"/>
    </source>
</evidence>
<reference evidence="4" key="1">
    <citation type="submission" date="2016-11" db="EMBL/GenBank/DDBJ databases">
        <authorList>
            <person name="Shukria A."/>
            <person name="Stevens D.C."/>
        </authorList>
    </citation>
    <scope>NUCLEOTIDE SEQUENCE [LARGE SCALE GENOMIC DNA]</scope>
    <source>
        <strain evidence="4">Cbfe23</strain>
    </source>
</reference>
<sequence length="352" mass="40181">MNRRKAPLLMALALLLAGTAVLLTRPLPESGTPRGESLERREASSPTGAAPGIPRALARPPGTPPETPDTERSEEELIAALRARYGARLHEPHTQMRLLEQLMRHFQQRNPTGWEAELLALVRRAFPEQAELLAQRLRQRVEYGRWMEEHQKELRGMPEAERRAAVWEERERLFGQDVAEQLWAGELRSAAVSDALVAIDALPQASVGERLDRYQKSLAQTYGAESTEYVRAHQQELMNRFLDLGSVQRDLGAMSPEERARSLREIRQGMGLDEAALERWKELDLRRDTRWELGERYMAERTTLTQQATGPELEAQLAALRARYFPDEAETIAEEEASGFFRFGQPRQWGRN</sequence>
<evidence type="ECO:0000313" key="4">
    <source>
        <dbReference type="Proteomes" id="UP000182229"/>
    </source>
</evidence>
<evidence type="ECO:0000256" key="1">
    <source>
        <dbReference type="SAM" id="MobiDB-lite"/>
    </source>
</evidence>
<dbReference type="RefSeq" id="WP_071902335.1">
    <property type="nucleotide sequence ID" value="NZ_MPIN01000010.1"/>
</dbReference>
<dbReference type="EMBL" id="MPIN01000010">
    <property type="protein sequence ID" value="OJH36449.1"/>
    <property type="molecule type" value="Genomic_DNA"/>
</dbReference>
<accession>A0A1L9B2G4</accession>
<dbReference type="AlphaFoldDB" id="A0A1L9B2G4"/>
<name>A0A1L9B2G4_9BACT</name>
<feature type="chain" id="PRO_5013154634" description="Lipase modulator" evidence="2">
    <location>
        <begin position="23"/>
        <end position="352"/>
    </location>
</feature>
<organism evidence="3 4">
    <name type="scientific">Cystobacter ferrugineus</name>
    <dbReference type="NCBI Taxonomy" id="83449"/>
    <lineage>
        <taxon>Bacteria</taxon>
        <taxon>Pseudomonadati</taxon>
        <taxon>Myxococcota</taxon>
        <taxon>Myxococcia</taxon>
        <taxon>Myxococcales</taxon>
        <taxon>Cystobacterineae</taxon>
        <taxon>Archangiaceae</taxon>
        <taxon>Cystobacter</taxon>
    </lineage>
</organism>
<gene>
    <name evidence="3" type="ORF">BON30_32290</name>
</gene>
<feature type="signal peptide" evidence="2">
    <location>
        <begin position="1"/>
        <end position="22"/>
    </location>
</feature>
<keyword evidence="4" id="KW-1185">Reference proteome</keyword>